<dbReference type="InterPro" id="IPR029063">
    <property type="entry name" value="SAM-dependent_MTases_sf"/>
</dbReference>
<evidence type="ECO:0000313" key="2">
    <source>
        <dbReference type="EMBL" id="GAJ10810.1"/>
    </source>
</evidence>
<dbReference type="Gene3D" id="3.40.50.150">
    <property type="entry name" value="Vaccinia Virus protein VP39"/>
    <property type="match status" value="1"/>
</dbReference>
<reference evidence="2" key="1">
    <citation type="journal article" date="2014" name="Front. Microbiol.">
        <title>High frequency of phylogenetically diverse reductive dehalogenase-homologous genes in deep subseafloor sedimentary metagenomes.</title>
        <authorList>
            <person name="Kawai M."/>
            <person name="Futagami T."/>
            <person name="Toyoda A."/>
            <person name="Takaki Y."/>
            <person name="Nishi S."/>
            <person name="Hori S."/>
            <person name="Arai W."/>
            <person name="Tsubouchi T."/>
            <person name="Morono Y."/>
            <person name="Uchiyama I."/>
            <person name="Ito T."/>
            <person name="Fujiyama A."/>
            <person name="Inagaki F."/>
            <person name="Takami H."/>
        </authorList>
    </citation>
    <scope>NUCLEOTIDE SEQUENCE</scope>
    <source>
        <strain evidence="2">Expedition CK06-06</strain>
    </source>
</reference>
<accession>X1VPB0</accession>
<feature type="region of interest" description="Disordered" evidence="1">
    <location>
        <begin position="1"/>
        <end position="37"/>
    </location>
</feature>
<gene>
    <name evidence="2" type="ORF">S12H4_54504</name>
</gene>
<sequence length="131" mass="14820">MTSPPFQEPEIRRSGQDKSREGYNYGSKLKMSSEHPDNISKSVERNYGNIDSIITSPPYEEGGGHGRGQRTDIIEEKHIFTKGAGMYSESKDNIGELRGNTYLEAMLQVYQQCHKVLKPHGLMILVTKNFI</sequence>
<evidence type="ECO:0000256" key="1">
    <source>
        <dbReference type="SAM" id="MobiDB-lite"/>
    </source>
</evidence>
<name>X1VPB0_9ZZZZ</name>
<dbReference type="AlphaFoldDB" id="X1VPB0"/>
<dbReference type="SUPFAM" id="SSF53335">
    <property type="entry name" value="S-adenosyl-L-methionine-dependent methyltransferases"/>
    <property type="match status" value="1"/>
</dbReference>
<feature type="region of interest" description="Disordered" evidence="1">
    <location>
        <begin position="50"/>
        <end position="71"/>
    </location>
</feature>
<protein>
    <submittedName>
        <fullName evidence="2">Uncharacterized protein</fullName>
    </submittedName>
</protein>
<feature type="non-terminal residue" evidence="2">
    <location>
        <position position="131"/>
    </location>
</feature>
<comment type="caution">
    <text evidence="2">The sequence shown here is derived from an EMBL/GenBank/DDBJ whole genome shotgun (WGS) entry which is preliminary data.</text>
</comment>
<feature type="compositionally biased region" description="Basic and acidic residues" evidence="1">
    <location>
        <begin position="9"/>
        <end position="21"/>
    </location>
</feature>
<dbReference type="EMBL" id="BARW01034852">
    <property type="protein sequence ID" value="GAJ10810.1"/>
    <property type="molecule type" value="Genomic_DNA"/>
</dbReference>
<proteinExistence type="predicted"/>
<organism evidence="2">
    <name type="scientific">marine sediment metagenome</name>
    <dbReference type="NCBI Taxonomy" id="412755"/>
    <lineage>
        <taxon>unclassified sequences</taxon>
        <taxon>metagenomes</taxon>
        <taxon>ecological metagenomes</taxon>
    </lineage>
</organism>